<feature type="domain" description="CSC1/OSCA1-like N-terminal transmembrane" evidence="11">
    <location>
        <begin position="32"/>
        <end position="177"/>
    </location>
</feature>
<organism evidence="13 14">
    <name type="scientific">Knufia obscura</name>
    <dbReference type="NCBI Taxonomy" id="1635080"/>
    <lineage>
        <taxon>Eukaryota</taxon>
        <taxon>Fungi</taxon>
        <taxon>Dikarya</taxon>
        <taxon>Ascomycota</taxon>
        <taxon>Pezizomycotina</taxon>
        <taxon>Eurotiomycetes</taxon>
        <taxon>Chaetothyriomycetidae</taxon>
        <taxon>Chaetothyriales</taxon>
        <taxon>Trichomeriaceae</taxon>
        <taxon>Knufia</taxon>
    </lineage>
</organism>
<dbReference type="InterPro" id="IPR003864">
    <property type="entry name" value="CSC1/OSCA1-like_7TM"/>
</dbReference>
<keyword evidence="6 8" id="KW-0472">Membrane</keyword>
<feature type="domain" description="10TM putative phosphate transporter extracellular tail" evidence="10">
    <location>
        <begin position="799"/>
        <end position="871"/>
    </location>
</feature>
<dbReference type="InterPro" id="IPR032880">
    <property type="entry name" value="CSC1/OSCA1-like_N"/>
</dbReference>
<feature type="transmembrane region" description="Helical" evidence="8">
    <location>
        <begin position="483"/>
        <end position="507"/>
    </location>
</feature>
<evidence type="ECO:0008006" key="15">
    <source>
        <dbReference type="Google" id="ProtNLM"/>
    </source>
</evidence>
<accession>A0ABR0RZK6</accession>
<evidence type="ECO:0000256" key="7">
    <source>
        <dbReference type="SAM" id="MobiDB-lite"/>
    </source>
</evidence>
<evidence type="ECO:0000313" key="13">
    <source>
        <dbReference type="EMBL" id="KAK5945694.1"/>
    </source>
</evidence>
<dbReference type="RefSeq" id="XP_064733784.1">
    <property type="nucleotide sequence ID" value="XM_064871331.1"/>
</dbReference>
<dbReference type="Pfam" id="PF12621">
    <property type="entry name" value="PHM7_ext"/>
    <property type="match status" value="1"/>
</dbReference>
<evidence type="ECO:0000259" key="10">
    <source>
        <dbReference type="Pfam" id="PF12621"/>
    </source>
</evidence>
<feature type="compositionally biased region" description="Basic and acidic residues" evidence="7">
    <location>
        <begin position="278"/>
        <end position="288"/>
    </location>
</feature>
<name>A0ABR0RZK6_9EURO</name>
<evidence type="ECO:0000259" key="9">
    <source>
        <dbReference type="Pfam" id="PF02714"/>
    </source>
</evidence>
<protein>
    <recommendedName>
        <fullName evidence="15">DUF221-domain-containing protein</fullName>
    </recommendedName>
</protein>
<feature type="transmembrane region" description="Helical" evidence="8">
    <location>
        <begin position="438"/>
        <end position="462"/>
    </location>
</feature>
<dbReference type="InterPro" id="IPR045122">
    <property type="entry name" value="Csc1-like"/>
</dbReference>
<feature type="transmembrane region" description="Helical" evidence="8">
    <location>
        <begin position="670"/>
        <end position="688"/>
    </location>
</feature>
<evidence type="ECO:0000256" key="6">
    <source>
        <dbReference type="ARBA" id="ARBA00023136"/>
    </source>
</evidence>
<dbReference type="InterPro" id="IPR022257">
    <property type="entry name" value="PHM7_ext"/>
</dbReference>
<feature type="transmembrane region" description="Helical" evidence="8">
    <location>
        <begin position="29"/>
        <end position="50"/>
    </location>
</feature>
<keyword evidence="4 8" id="KW-0812">Transmembrane</keyword>
<dbReference type="InterPro" id="IPR027815">
    <property type="entry name" value="CSC1/OSCA1-like_cyt"/>
</dbReference>
<feature type="transmembrane region" description="Helical" evidence="8">
    <location>
        <begin position="592"/>
        <end position="621"/>
    </location>
</feature>
<feature type="domain" description="CSC1/OSCA1-like cytosolic" evidence="12">
    <location>
        <begin position="216"/>
        <end position="379"/>
    </location>
</feature>
<dbReference type="PANTHER" id="PTHR13018:SF26">
    <property type="entry name" value="DOMAIN PROTEIN, PUTATIVE (AFU_ORTHOLOGUE AFUA_5G10920)-RELATED"/>
    <property type="match status" value="1"/>
</dbReference>
<feature type="transmembrane region" description="Helical" evidence="8">
    <location>
        <begin position="157"/>
        <end position="174"/>
    </location>
</feature>
<dbReference type="GeneID" id="89996350"/>
<keyword evidence="5 8" id="KW-1133">Transmembrane helix</keyword>
<dbReference type="Proteomes" id="UP001334248">
    <property type="component" value="Unassembled WGS sequence"/>
</dbReference>
<dbReference type="EMBL" id="JAVHJV010000002">
    <property type="protein sequence ID" value="KAK5945694.1"/>
    <property type="molecule type" value="Genomic_DNA"/>
</dbReference>
<dbReference type="Pfam" id="PF14703">
    <property type="entry name" value="PHM7_cyt"/>
    <property type="match status" value="1"/>
</dbReference>
<keyword evidence="14" id="KW-1185">Reference proteome</keyword>
<feature type="region of interest" description="Disordered" evidence="7">
    <location>
        <begin position="259"/>
        <end position="297"/>
    </location>
</feature>
<evidence type="ECO:0000256" key="3">
    <source>
        <dbReference type="ARBA" id="ARBA00022448"/>
    </source>
</evidence>
<evidence type="ECO:0000259" key="11">
    <source>
        <dbReference type="Pfam" id="PF13967"/>
    </source>
</evidence>
<gene>
    <name evidence="13" type="ORF">PMZ80_002901</name>
</gene>
<keyword evidence="3" id="KW-0813">Transport</keyword>
<dbReference type="PANTHER" id="PTHR13018">
    <property type="entry name" value="PROBABLE MEMBRANE PROTEIN DUF221-RELATED"/>
    <property type="match status" value="1"/>
</dbReference>
<dbReference type="Pfam" id="PF13967">
    <property type="entry name" value="RSN1_TM"/>
    <property type="match status" value="1"/>
</dbReference>
<evidence type="ECO:0000259" key="12">
    <source>
        <dbReference type="Pfam" id="PF14703"/>
    </source>
</evidence>
<evidence type="ECO:0000256" key="1">
    <source>
        <dbReference type="ARBA" id="ARBA00004141"/>
    </source>
</evidence>
<feature type="domain" description="CSC1/OSCA1-like 7TM region" evidence="9">
    <location>
        <begin position="391"/>
        <end position="662"/>
    </location>
</feature>
<evidence type="ECO:0000256" key="8">
    <source>
        <dbReference type="SAM" id="Phobius"/>
    </source>
</evidence>
<dbReference type="Pfam" id="PF02714">
    <property type="entry name" value="RSN1_7TM"/>
    <property type="match status" value="1"/>
</dbReference>
<comment type="similarity">
    <text evidence="2">Belongs to the CSC1 (TC 1.A.17) family.</text>
</comment>
<reference evidence="13 14" key="1">
    <citation type="journal article" date="2023" name="Res Sq">
        <title>Genomic and morphological characterization of Knufia obscura isolated from the Mars 2020 spacecraft assembly facility.</title>
        <authorList>
            <person name="Chander A.M."/>
            <person name="Teixeira M.M."/>
            <person name="Singh N.K."/>
            <person name="Williams M.P."/>
            <person name="Parker C.W."/>
            <person name="Leo P."/>
            <person name="Stajich J.E."/>
            <person name="Torok T."/>
            <person name="Tighe S."/>
            <person name="Mason C.E."/>
            <person name="Venkateswaran K."/>
        </authorList>
    </citation>
    <scope>NUCLEOTIDE SEQUENCE [LARGE SCALE GENOMIC DNA]</scope>
    <source>
        <strain evidence="13 14">CCFEE 5817</strain>
    </source>
</reference>
<comment type="caution">
    <text evidence="13">The sequence shown here is derived from an EMBL/GenBank/DDBJ whole genome shotgun (WGS) entry which is preliminary data.</text>
</comment>
<feature type="transmembrane region" description="Helical" evidence="8">
    <location>
        <begin position="392"/>
        <end position="418"/>
    </location>
</feature>
<proteinExistence type="inferred from homology"/>
<feature type="region of interest" description="Disordered" evidence="7">
    <location>
        <begin position="712"/>
        <end position="751"/>
    </location>
</feature>
<evidence type="ECO:0000256" key="4">
    <source>
        <dbReference type="ARBA" id="ARBA00022692"/>
    </source>
</evidence>
<evidence type="ECO:0000256" key="2">
    <source>
        <dbReference type="ARBA" id="ARBA00007779"/>
    </source>
</evidence>
<evidence type="ECO:0000256" key="5">
    <source>
        <dbReference type="ARBA" id="ARBA00022989"/>
    </source>
</evidence>
<evidence type="ECO:0000313" key="14">
    <source>
        <dbReference type="Proteomes" id="UP001334248"/>
    </source>
</evidence>
<feature type="transmembrane region" description="Helical" evidence="8">
    <location>
        <begin position="105"/>
        <end position="128"/>
    </location>
</feature>
<comment type="subcellular location">
    <subcellularLocation>
        <location evidence="1">Membrane</location>
        <topology evidence="1">Multi-pass membrane protein</topology>
    </subcellularLocation>
</comment>
<sequence>MSQSLFDAARDRAVRVMARSSEPVGFDTIAGAIIPAAVIASAYIIAFLAIRGKYRSQYAPRTYSQIIPEKDHTPSTSASGAKWFQDYRRLDDKFVLRHHSLDAFLFLRFFRMLILIAAVGCALTWPILFPLNATGGGTGQQLDVLAFGNVTKAKHCWGHAIVAIIFLSFVMLLVNRERIFLINLQQAYITTKPNALRLSSRVVLFLSTPKGESVERLFGDNVKQSWQVHFMDDLKKLVDERSQKVYDLESAELTLAQNVVKQRQKNNRDGAANGSSLERGDASVDHPHNRPTHRSLPLVGEKLDSIDHILSTIPELNKQITDIREKYDWNGERQASAIFVEFKSQLHAHQAYQQIHHHDPLALQPRFIGIPPSNIKWQNLSMNPAVRVSKSFTAIALIVAIIVFWAIPVGFVGTISNIKYLADNYTFLAWINKLPPSIIGLIQGFLPPFLLSMITSYVPFWFRDIAELSGEPTAQSAENMTQKWYFAFQFLQVFLVTTLSSGAATILKRVSEQPDKIPDLLANNLPKSSNFYLTYFTLQGLSTASSQLIKYSDLFEYLFFKRIAKTPRQKYDIETKMKGLFYGSNYPKFTNMAVIAIVYSCIAPLVLGFALVGFTLFYATYRYLLLYSNNAKLELKGACHRRALQQILTGVYVSELCLIGLFGARNATGPSALMTIFFILTIVHHVLVNKYLSPLEEYIPLDILQAAEAENSDADDVEANNNNNDDADAEEPLLSSSESRDTRAASRNQKSGGITNSLPVYVLDPFKNFLETNNILPSIRVVKPYILPSSDSDLNLRDSTLTTVPNYTDTQIANAYQNPALTSKVPIVWLARDGAGVSQEFKRRNRERAGLETTDEAASLDEGGTLVWDESDLSKAPVFKVATRF</sequence>